<evidence type="ECO:0000313" key="2">
    <source>
        <dbReference type="EMBL" id="KAG7323869.1"/>
    </source>
</evidence>
<evidence type="ECO:0000256" key="1">
    <source>
        <dbReference type="SAM" id="MobiDB-lite"/>
    </source>
</evidence>
<feature type="region of interest" description="Disordered" evidence="1">
    <location>
        <begin position="13"/>
        <end position="32"/>
    </location>
</feature>
<feature type="compositionally biased region" description="Basic residues" evidence="1">
    <location>
        <begin position="283"/>
        <end position="315"/>
    </location>
</feature>
<dbReference type="Proteomes" id="UP000824219">
    <property type="component" value="Linkage Group LG15"/>
</dbReference>
<reference evidence="2 3" key="1">
    <citation type="submission" date="2021-06" db="EMBL/GenBank/DDBJ databases">
        <title>Chromosome-level genome assembly of the red-tail catfish (Hemibagrus wyckioides).</title>
        <authorList>
            <person name="Shao F."/>
        </authorList>
    </citation>
    <scope>NUCLEOTIDE SEQUENCE [LARGE SCALE GENOMIC DNA]</scope>
    <source>
        <strain evidence="2">EC202008001</strain>
        <tissue evidence="2">Blood</tissue>
    </source>
</reference>
<feature type="region of interest" description="Disordered" evidence="1">
    <location>
        <begin position="254"/>
        <end position="331"/>
    </location>
</feature>
<gene>
    <name evidence="2" type="ORF">KOW79_013571</name>
</gene>
<organism evidence="2 3">
    <name type="scientific">Hemibagrus wyckioides</name>
    <dbReference type="NCBI Taxonomy" id="337641"/>
    <lineage>
        <taxon>Eukaryota</taxon>
        <taxon>Metazoa</taxon>
        <taxon>Chordata</taxon>
        <taxon>Craniata</taxon>
        <taxon>Vertebrata</taxon>
        <taxon>Euteleostomi</taxon>
        <taxon>Actinopterygii</taxon>
        <taxon>Neopterygii</taxon>
        <taxon>Teleostei</taxon>
        <taxon>Ostariophysi</taxon>
        <taxon>Siluriformes</taxon>
        <taxon>Bagridae</taxon>
        <taxon>Hemibagrus</taxon>
    </lineage>
</organism>
<dbReference type="EMBL" id="JAHKSW010000015">
    <property type="protein sequence ID" value="KAG7323869.1"/>
    <property type="molecule type" value="Genomic_DNA"/>
</dbReference>
<name>A0A9D3SLQ8_9TELE</name>
<feature type="compositionally biased region" description="Low complexity" evidence="1">
    <location>
        <begin position="258"/>
        <end position="268"/>
    </location>
</feature>
<sequence>MCAGSRRLALGAGLTESLHRRTAGGSRRRTAGTQARAGAQAAQAQAAQYQARASVRRLAQVLERAQARTDTSGYAQAARTLRAQASARTHCRLAQVHASSQARADDAPGSQCAQATPAGFAQVTGFHADAAGAGARRPPQTRRRAGQVAQLWDTESCARTANTGLTQDACELAQARRLTQAPDRADVTWARADAAGSRSVCARITGHAAGRTRYHAGHRLAGVLLCAGCASYAGAQAAADTREMRRRLGQAQTRRRAQASAGAQAHAGTLGTRKNFHAGSAQRRSRMRRLHPRLRRLVLKGARRVHADRTRRHWSSRGLHAGSHAARSRGR</sequence>
<keyword evidence="3" id="KW-1185">Reference proteome</keyword>
<feature type="compositionally biased region" description="Basic residues" evidence="1">
    <location>
        <begin position="20"/>
        <end position="30"/>
    </location>
</feature>
<comment type="caution">
    <text evidence="2">The sequence shown here is derived from an EMBL/GenBank/DDBJ whole genome shotgun (WGS) entry which is preliminary data.</text>
</comment>
<dbReference type="AlphaFoldDB" id="A0A9D3SLQ8"/>
<evidence type="ECO:0000313" key="3">
    <source>
        <dbReference type="Proteomes" id="UP000824219"/>
    </source>
</evidence>
<protein>
    <submittedName>
        <fullName evidence="2">Uncharacterized protein</fullName>
    </submittedName>
</protein>
<proteinExistence type="predicted"/>
<accession>A0A9D3SLQ8</accession>